<dbReference type="Pfam" id="PF13181">
    <property type="entry name" value="TPR_8"/>
    <property type="match status" value="1"/>
</dbReference>
<proteinExistence type="evidence at transcript level"/>
<gene>
    <name evidence="1" type="primary">TTC1</name>
</gene>
<dbReference type="Gene3D" id="1.25.40.10">
    <property type="entry name" value="Tetratricopeptide repeat domain"/>
    <property type="match status" value="1"/>
</dbReference>
<dbReference type="PANTHER" id="PTHR46014:SF1">
    <property type="entry name" value="TETRATRICOPEPTIDE REPEAT PROTEIN 1"/>
    <property type="match status" value="1"/>
</dbReference>
<sequence>YLIKRYVGDTQFVIMNKNIDETEVLKNEEIEIKDELNKKLDTENGADKITEIEEIISEDVKLKLHEDSKRLKEEGNTFFSKGEYEPAIDLYSQGIAKCPKCFSKTLSILYSNRSACYMKLDETELAINDCSSALEHDHYYTKARLRRAQIYETKDKLEEALKDYNEILSYDKSCQIAGSAAMRLPGQINERNEKLKEEMFSKLKDLGNMCLKPFGLSTDNFKVNQDPKTGGYSINFQK</sequence>
<feature type="non-terminal residue" evidence="1">
    <location>
        <position position="1"/>
    </location>
</feature>
<reference evidence="1" key="1">
    <citation type="journal article" date="2013" name="Genome Biol. Evol.">
        <title>Punctuated emergences of genetic and phenotypic innovations in eumetazoan, bilaterian, euteleostome, and hominidae ancestors.</title>
        <authorList>
            <person name="Wenger Y."/>
            <person name="Galliot B."/>
        </authorList>
    </citation>
    <scope>NUCLEOTIDE SEQUENCE</scope>
    <source>
        <tissue evidence="1">Whole animals</tissue>
    </source>
</reference>
<name>T2M7A4_HYDVU</name>
<dbReference type="EMBL" id="HAAD01001578">
    <property type="protein sequence ID" value="CDG67810.1"/>
    <property type="molecule type" value="mRNA"/>
</dbReference>
<dbReference type="SMART" id="SM00028">
    <property type="entry name" value="TPR"/>
    <property type="match status" value="3"/>
</dbReference>
<dbReference type="InterPro" id="IPR052769">
    <property type="entry name" value="TPR_domain_protein"/>
</dbReference>
<evidence type="ECO:0000313" key="1">
    <source>
        <dbReference type="EMBL" id="CDG67810.1"/>
    </source>
</evidence>
<dbReference type="InterPro" id="IPR011990">
    <property type="entry name" value="TPR-like_helical_dom_sf"/>
</dbReference>
<organism evidence="1">
    <name type="scientific">Hydra vulgaris</name>
    <name type="common">Hydra</name>
    <name type="synonym">Hydra attenuata</name>
    <dbReference type="NCBI Taxonomy" id="6087"/>
    <lineage>
        <taxon>Eukaryota</taxon>
        <taxon>Metazoa</taxon>
        <taxon>Cnidaria</taxon>
        <taxon>Hydrozoa</taxon>
        <taxon>Hydroidolina</taxon>
        <taxon>Anthoathecata</taxon>
        <taxon>Aplanulata</taxon>
        <taxon>Hydridae</taxon>
        <taxon>Hydra</taxon>
    </lineage>
</organism>
<dbReference type="SUPFAM" id="SSF48452">
    <property type="entry name" value="TPR-like"/>
    <property type="match status" value="1"/>
</dbReference>
<dbReference type="PANTHER" id="PTHR46014">
    <property type="entry name" value="TETRATRICOPEPTIDE REPEAT PROTEIN 1"/>
    <property type="match status" value="1"/>
</dbReference>
<accession>T2M7A4</accession>
<protein>
    <submittedName>
        <fullName evidence="1">Tetratricopeptide repeat protein 1</fullName>
    </submittedName>
</protein>
<dbReference type="AlphaFoldDB" id="T2M7A4"/>
<dbReference type="OrthoDB" id="1872379at2759"/>
<dbReference type="InterPro" id="IPR019734">
    <property type="entry name" value="TPR_rpt"/>
</dbReference>